<protein>
    <recommendedName>
        <fullName evidence="3">Luciferase-like domain-containing protein</fullName>
    </recommendedName>
</protein>
<proteinExistence type="predicted"/>
<reference evidence="1 2" key="1">
    <citation type="submission" date="2019-07" db="EMBL/GenBank/DDBJ databases">
        <title>Whole genome shotgun sequence of Acetobacter oeni NBRC 105207.</title>
        <authorList>
            <person name="Hosoyama A."/>
            <person name="Uohara A."/>
            <person name="Ohji S."/>
            <person name="Ichikawa N."/>
        </authorList>
    </citation>
    <scope>NUCLEOTIDE SEQUENCE [LARGE SCALE GENOMIC DNA]</scope>
    <source>
        <strain evidence="1 2">NBRC 105207</strain>
    </source>
</reference>
<dbReference type="Proteomes" id="UP000321746">
    <property type="component" value="Unassembled WGS sequence"/>
</dbReference>
<name>A0A511XK15_9PROT</name>
<dbReference type="InterPro" id="IPR036661">
    <property type="entry name" value="Luciferase-like_sf"/>
</dbReference>
<organism evidence="1 2">
    <name type="scientific">Acetobacter oeni</name>
    <dbReference type="NCBI Taxonomy" id="304077"/>
    <lineage>
        <taxon>Bacteria</taxon>
        <taxon>Pseudomonadati</taxon>
        <taxon>Pseudomonadota</taxon>
        <taxon>Alphaproteobacteria</taxon>
        <taxon>Acetobacterales</taxon>
        <taxon>Acetobacteraceae</taxon>
        <taxon>Acetobacter</taxon>
    </lineage>
</organism>
<dbReference type="Gene3D" id="3.20.20.30">
    <property type="entry name" value="Luciferase-like domain"/>
    <property type="match status" value="1"/>
</dbReference>
<dbReference type="AlphaFoldDB" id="A0A511XK15"/>
<evidence type="ECO:0000313" key="2">
    <source>
        <dbReference type="Proteomes" id="UP000321746"/>
    </source>
</evidence>
<sequence>MTISRSERVPFVLGTYLTGSATNGDAWRVPGEDTDADLEFSRYRDYVSLLEKGRFDAIFLYDNVLPVRTLPPLPARRPCRAGIRSPCWPRWP</sequence>
<evidence type="ECO:0008006" key="3">
    <source>
        <dbReference type="Google" id="ProtNLM"/>
    </source>
</evidence>
<dbReference type="EMBL" id="BJYG01000017">
    <property type="protein sequence ID" value="GEN63261.1"/>
    <property type="molecule type" value="Genomic_DNA"/>
</dbReference>
<dbReference type="RefSeq" id="WP_242011945.1">
    <property type="nucleotide sequence ID" value="NZ_BJYG01000017.1"/>
</dbReference>
<evidence type="ECO:0000313" key="1">
    <source>
        <dbReference type="EMBL" id="GEN63261.1"/>
    </source>
</evidence>
<dbReference type="SUPFAM" id="SSF51679">
    <property type="entry name" value="Bacterial luciferase-like"/>
    <property type="match status" value="1"/>
</dbReference>
<dbReference type="GO" id="GO:0016705">
    <property type="term" value="F:oxidoreductase activity, acting on paired donors, with incorporation or reduction of molecular oxygen"/>
    <property type="evidence" value="ECO:0007669"/>
    <property type="project" value="InterPro"/>
</dbReference>
<comment type="caution">
    <text evidence="1">The sequence shown here is derived from an EMBL/GenBank/DDBJ whole genome shotgun (WGS) entry which is preliminary data.</text>
</comment>
<accession>A0A511XK15</accession>
<gene>
    <name evidence="1" type="ORF">AOE01nite_14850</name>
</gene>
<keyword evidence="2" id="KW-1185">Reference proteome</keyword>